<dbReference type="PANTHER" id="PTHR43764">
    <property type="entry name" value="MOLYBDENUM COFACTOR BIOSYNTHESIS"/>
    <property type="match status" value="1"/>
</dbReference>
<dbReference type="Gene3D" id="3.40.980.10">
    <property type="entry name" value="MoaB/Mog-like domain"/>
    <property type="match status" value="1"/>
</dbReference>
<evidence type="ECO:0000313" key="9">
    <source>
        <dbReference type="Proteomes" id="UP000682843"/>
    </source>
</evidence>
<dbReference type="InterPro" id="IPR051920">
    <property type="entry name" value="MPT_Adenylyltrnsfr/MoaC-Rel"/>
</dbReference>
<evidence type="ECO:0000256" key="3">
    <source>
        <dbReference type="ARBA" id="ARBA00013491"/>
    </source>
</evidence>
<comment type="function">
    <text evidence="6">Catalyzes the adenylation of molybdopterin as part of the biosynthesis of the molybdenum-cofactor.</text>
</comment>
<dbReference type="Proteomes" id="UP000682843">
    <property type="component" value="Chromosome"/>
</dbReference>
<evidence type="ECO:0000256" key="1">
    <source>
        <dbReference type="ARBA" id="ARBA00005046"/>
    </source>
</evidence>
<dbReference type="NCBIfam" id="TIGR00177">
    <property type="entry name" value="molyb_syn"/>
    <property type="match status" value="1"/>
</dbReference>
<accession>A0ABX8ABQ7</accession>
<keyword evidence="8" id="KW-0808">Transferase</keyword>
<evidence type="ECO:0000259" key="7">
    <source>
        <dbReference type="SMART" id="SM00852"/>
    </source>
</evidence>
<organism evidence="8 9">
    <name type="scientific">Tardiphaga alba</name>
    <dbReference type="NCBI Taxonomy" id="340268"/>
    <lineage>
        <taxon>Bacteria</taxon>
        <taxon>Pseudomonadati</taxon>
        <taxon>Pseudomonadota</taxon>
        <taxon>Alphaproteobacteria</taxon>
        <taxon>Hyphomicrobiales</taxon>
        <taxon>Nitrobacteraceae</taxon>
        <taxon>Tardiphaga</taxon>
    </lineage>
</organism>
<sequence>MRIAIITISDRAARGDYEDISGPAIEACLRGFVTSDFELVRRVVADGRALVADALMEYCDRDPVDLILTTGGTGPAPRDETPEAMQSVMEKELAGFGELMRRVSLEQTPTAILSRQTAGIRGQTLIINLPGRPAAIDICLRAVFPAVPYCLDLIGAGRIETDPAVLASFRPA</sequence>
<evidence type="ECO:0000256" key="6">
    <source>
        <dbReference type="ARBA" id="ARBA00058212"/>
    </source>
</evidence>
<dbReference type="PROSITE" id="PS01078">
    <property type="entry name" value="MOCF_BIOSYNTHESIS_1"/>
    <property type="match status" value="1"/>
</dbReference>
<comment type="catalytic activity">
    <reaction evidence="5">
        <text>molybdopterin + ATP + H(+) = adenylyl-molybdopterin + diphosphate</text>
        <dbReference type="Rhea" id="RHEA:31331"/>
        <dbReference type="ChEBI" id="CHEBI:15378"/>
        <dbReference type="ChEBI" id="CHEBI:30616"/>
        <dbReference type="ChEBI" id="CHEBI:33019"/>
        <dbReference type="ChEBI" id="CHEBI:58698"/>
        <dbReference type="ChEBI" id="CHEBI:62727"/>
        <dbReference type="EC" id="2.7.7.75"/>
    </reaction>
</comment>
<keyword evidence="8" id="KW-0548">Nucleotidyltransferase</keyword>
<dbReference type="InterPro" id="IPR036425">
    <property type="entry name" value="MoaB/Mog-like_dom_sf"/>
</dbReference>
<evidence type="ECO:0000313" key="8">
    <source>
        <dbReference type="EMBL" id="QUS40084.1"/>
    </source>
</evidence>
<dbReference type="EMBL" id="CP036498">
    <property type="protein sequence ID" value="QUS40084.1"/>
    <property type="molecule type" value="Genomic_DNA"/>
</dbReference>
<comment type="pathway">
    <text evidence="1">Cofactor biosynthesis; molybdopterin biosynthesis.</text>
</comment>
<evidence type="ECO:0000256" key="4">
    <source>
        <dbReference type="ARBA" id="ARBA00023150"/>
    </source>
</evidence>
<dbReference type="NCBIfam" id="NF006932">
    <property type="entry name" value="PRK09417.1"/>
    <property type="match status" value="1"/>
</dbReference>
<dbReference type="PANTHER" id="PTHR43764:SF1">
    <property type="entry name" value="MOLYBDOPTERIN MOLYBDOTRANSFERASE"/>
    <property type="match status" value="1"/>
</dbReference>
<protein>
    <recommendedName>
        <fullName evidence="3">Molybdopterin adenylyltransferase</fullName>
        <ecNumber evidence="2">2.7.7.75</ecNumber>
    </recommendedName>
</protein>
<dbReference type="InterPro" id="IPR008284">
    <property type="entry name" value="MoCF_biosynth_CS"/>
</dbReference>
<dbReference type="RefSeq" id="WP_211908498.1">
    <property type="nucleotide sequence ID" value="NZ_CP036498.1"/>
</dbReference>
<dbReference type="GO" id="GO:0061598">
    <property type="term" value="F:molybdopterin adenylyltransferase activity"/>
    <property type="evidence" value="ECO:0007669"/>
    <property type="project" value="UniProtKB-EC"/>
</dbReference>
<dbReference type="SUPFAM" id="SSF53218">
    <property type="entry name" value="Molybdenum cofactor biosynthesis proteins"/>
    <property type="match status" value="1"/>
</dbReference>
<keyword evidence="9" id="KW-1185">Reference proteome</keyword>
<evidence type="ECO:0000256" key="2">
    <source>
        <dbReference type="ARBA" id="ARBA00012509"/>
    </source>
</evidence>
<name>A0ABX8ABQ7_9BRAD</name>
<keyword evidence="4" id="KW-0501">Molybdenum cofactor biosynthesis</keyword>
<dbReference type="SMART" id="SM00852">
    <property type="entry name" value="MoCF_biosynth"/>
    <property type="match status" value="1"/>
</dbReference>
<feature type="domain" description="MoaB/Mog" evidence="7">
    <location>
        <begin position="4"/>
        <end position="150"/>
    </location>
</feature>
<dbReference type="InterPro" id="IPR001453">
    <property type="entry name" value="MoaB/Mog_dom"/>
</dbReference>
<dbReference type="Pfam" id="PF00994">
    <property type="entry name" value="MoCF_biosynth"/>
    <property type="match status" value="1"/>
</dbReference>
<evidence type="ECO:0000256" key="5">
    <source>
        <dbReference type="ARBA" id="ARBA00051131"/>
    </source>
</evidence>
<reference evidence="8 9" key="1">
    <citation type="submission" date="2019-02" db="EMBL/GenBank/DDBJ databases">
        <title>Emended description of the genus Rhodopseudomonas and description of Rhodopseudomonas albus sp. nov., a non-phototrophic, heavy-metal-tolerant bacterium isolated from garden soil.</title>
        <authorList>
            <person name="Bao Z."/>
            <person name="Cao W.W."/>
            <person name="Sato Y."/>
            <person name="Nishizawa T."/>
            <person name="Zhao J."/>
            <person name="Guo Y."/>
            <person name="Ohta H."/>
        </authorList>
    </citation>
    <scope>NUCLEOTIDE SEQUENCE [LARGE SCALE GENOMIC DNA]</scope>
    <source>
        <strain evidence="8 9">SK50-23</strain>
    </source>
</reference>
<gene>
    <name evidence="8" type="ORF">RPMA_15540</name>
</gene>
<dbReference type="CDD" id="cd00886">
    <property type="entry name" value="MogA_MoaB"/>
    <property type="match status" value="1"/>
</dbReference>
<proteinExistence type="predicted"/>
<dbReference type="EC" id="2.7.7.75" evidence="2"/>